<protein>
    <submittedName>
        <fullName evidence="1">Uncharacterized protein</fullName>
    </submittedName>
</protein>
<comment type="caution">
    <text evidence="1">The sequence shown here is derived from an EMBL/GenBank/DDBJ whole genome shotgun (WGS) entry which is preliminary data.</text>
</comment>
<dbReference type="EMBL" id="JANPWB010000006">
    <property type="protein sequence ID" value="KAJ1181536.1"/>
    <property type="molecule type" value="Genomic_DNA"/>
</dbReference>
<proteinExistence type="predicted"/>
<accession>A0AAV7TZ66</accession>
<keyword evidence="2" id="KW-1185">Reference proteome</keyword>
<dbReference type="AlphaFoldDB" id="A0AAV7TZ66"/>
<organism evidence="1 2">
    <name type="scientific">Pleurodeles waltl</name>
    <name type="common">Iberian ribbed newt</name>
    <dbReference type="NCBI Taxonomy" id="8319"/>
    <lineage>
        <taxon>Eukaryota</taxon>
        <taxon>Metazoa</taxon>
        <taxon>Chordata</taxon>
        <taxon>Craniata</taxon>
        <taxon>Vertebrata</taxon>
        <taxon>Euteleostomi</taxon>
        <taxon>Amphibia</taxon>
        <taxon>Batrachia</taxon>
        <taxon>Caudata</taxon>
        <taxon>Salamandroidea</taxon>
        <taxon>Salamandridae</taxon>
        <taxon>Pleurodelinae</taxon>
        <taxon>Pleurodeles</taxon>
    </lineage>
</organism>
<name>A0AAV7TZ66_PLEWA</name>
<dbReference type="InterPro" id="IPR042566">
    <property type="entry name" value="L1_C"/>
</dbReference>
<dbReference type="Gene3D" id="3.30.250.20">
    <property type="entry name" value="L1 transposable element, C-terminal domain"/>
    <property type="match status" value="1"/>
</dbReference>
<evidence type="ECO:0000313" key="1">
    <source>
        <dbReference type="EMBL" id="KAJ1181536.1"/>
    </source>
</evidence>
<dbReference type="Proteomes" id="UP001066276">
    <property type="component" value="Chromosome 3_2"/>
</dbReference>
<sequence length="115" mass="13388">MKPLNYRAWDVALCKARKLGELCHNGPELLLYPDFTQQVQQVRRQFILAKCKLQVEYSMLYPALQVIADGKATIFGDPKNMQQLLKRRTMTWYCRAPPRLEDLDATASQDLEELE</sequence>
<reference evidence="1" key="1">
    <citation type="journal article" date="2022" name="bioRxiv">
        <title>Sequencing and chromosome-scale assembly of the giantPleurodeles waltlgenome.</title>
        <authorList>
            <person name="Brown T."/>
            <person name="Elewa A."/>
            <person name="Iarovenko S."/>
            <person name="Subramanian E."/>
            <person name="Araus A.J."/>
            <person name="Petzold A."/>
            <person name="Susuki M."/>
            <person name="Suzuki K.-i.T."/>
            <person name="Hayashi T."/>
            <person name="Toyoda A."/>
            <person name="Oliveira C."/>
            <person name="Osipova E."/>
            <person name="Leigh N.D."/>
            <person name="Simon A."/>
            <person name="Yun M.H."/>
        </authorList>
    </citation>
    <scope>NUCLEOTIDE SEQUENCE</scope>
    <source>
        <strain evidence="1">20211129_DDA</strain>
        <tissue evidence="1">Liver</tissue>
    </source>
</reference>
<evidence type="ECO:0000313" key="2">
    <source>
        <dbReference type="Proteomes" id="UP001066276"/>
    </source>
</evidence>
<gene>
    <name evidence="1" type="ORF">NDU88_006743</name>
</gene>